<keyword evidence="3" id="KW-1185">Reference proteome</keyword>
<dbReference type="Gene3D" id="3.30.70.1290">
    <property type="entry name" value="Transposase IS200-like"/>
    <property type="match status" value="1"/>
</dbReference>
<dbReference type="RefSeq" id="WP_379711484.1">
    <property type="nucleotide sequence ID" value="NZ_JBHTBS010000003.1"/>
</dbReference>
<protein>
    <submittedName>
        <fullName evidence="2">Transposase</fullName>
    </submittedName>
</protein>
<name>A0ABW2L7P8_9BACT</name>
<reference evidence="3" key="1">
    <citation type="journal article" date="2019" name="Int. J. Syst. Evol. Microbiol.">
        <title>The Global Catalogue of Microorganisms (GCM) 10K type strain sequencing project: providing services to taxonomists for standard genome sequencing and annotation.</title>
        <authorList>
            <consortium name="The Broad Institute Genomics Platform"/>
            <consortium name="The Broad Institute Genome Sequencing Center for Infectious Disease"/>
            <person name="Wu L."/>
            <person name="Ma J."/>
        </authorList>
    </citation>
    <scope>NUCLEOTIDE SEQUENCE [LARGE SCALE GENOMIC DNA]</scope>
    <source>
        <strain evidence="3">CGMCC 4.1467</strain>
    </source>
</reference>
<evidence type="ECO:0000313" key="3">
    <source>
        <dbReference type="Proteomes" id="UP001596472"/>
    </source>
</evidence>
<proteinExistence type="predicted"/>
<sequence>MSRTAGGEMLFWDVEKEAFLRVMRRLERFAGVEILTFAVMSNHFHLLVRVPDRARFLLRFEGPEGEEKLLEHLTLLYSKAYVMALRHELSDLRSKGMNGPAEELLERYRSRFCNLSQFVKELKERFSRWFNKHHGRRGTLWMDRYKSVLVQDGDALRTMAAYIDLNPVRAGLTKDPKDYRWCGYAEAVAGSKRARRGLCRVVDSPLDSWNDKAGASNLTASEWYRCWLFGEGVEVESSAFSSGRKGISTDAAKKVLETGGKLSLSELLRCRVRYFSDGVAIGSRSFVEGVFAERREHFGAKRKNGARKVKEVEGLEMFSLRALRIKAVE</sequence>
<dbReference type="InterPro" id="IPR002686">
    <property type="entry name" value="Transposase_17"/>
</dbReference>
<feature type="domain" description="Transposase IS200-like" evidence="1">
    <location>
        <begin position="1"/>
        <end position="166"/>
    </location>
</feature>
<gene>
    <name evidence="2" type="ORF">ACFQY0_09040</name>
</gene>
<evidence type="ECO:0000259" key="1">
    <source>
        <dbReference type="SMART" id="SM01321"/>
    </source>
</evidence>
<comment type="caution">
    <text evidence="2">The sequence shown here is derived from an EMBL/GenBank/DDBJ whole genome shotgun (WGS) entry which is preliminary data.</text>
</comment>
<dbReference type="EMBL" id="JBHTBS010000003">
    <property type="protein sequence ID" value="MFC7337318.1"/>
    <property type="molecule type" value="Genomic_DNA"/>
</dbReference>
<dbReference type="InterPro" id="IPR036515">
    <property type="entry name" value="Transposase_17_sf"/>
</dbReference>
<evidence type="ECO:0000313" key="2">
    <source>
        <dbReference type="EMBL" id="MFC7337318.1"/>
    </source>
</evidence>
<dbReference type="SMART" id="SM01321">
    <property type="entry name" value="Y1_Tnp"/>
    <property type="match status" value="1"/>
</dbReference>
<accession>A0ABW2L7P8</accession>
<dbReference type="PANTHER" id="PTHR34322:SF2">
    <property type="entry name" value="TRANSPOSASE IS200-LIKE DOMAIN-CONTAINING PROTEIN"/>
    <property type="match status" value="1"/>
</dbReference>
<dbReference type="PANTHER" id="PTHR34322">
    <property type="entry name" value="TRANSPOSASE, Y1_TNP DOMAIN-CONTAINING"/>
    <property type="match status" value="1"/>
</dbReference>
<dbReference type="Proteomes" id="UP001596472">
    <property type="component" value="Unassembled WGS sequence"/>
</dbReference>
<organism evidence="2 3">
    <name type="scientific">Haloferula chungangensis</name>
    <dbReference type="NCBI Taxonomy" id="1048331"/>
    <lineage>
        <taxon>Bacteria</taxon>
        <taxon>Pseudomonadati</taxon>
        <taxon>Verrucomicrobiota</taxon>
        <taxon>Verrucomicrobiia</taxon>
        <taxon>Verrucomicrobiales</taxon>
        <taxon>Verrucomicrobiaceae</taxon>
        <taxon>Haloferula</taxon>
    </lineage>
</organism>
<dbReference type="SUPFAM" id="SSF143422">
    <property type="entry name" value="Transposase IS200-like"/>
    <property type="match status" value="1"/>
</dbReference>